<dbReference type="Proteomes" id="UP000429958">
    <property type="component" value="Unassembled WGS sequence"/>
</dbReference>
<dbReference type="InterPro" id="IPR049458">
    <property type="entry name" value="EpsG-like"/>
</dbReference>
<feature type="transmembrane region" description="Helical" evidence="1">
    <location>
        <begin position="323"/>
        <end position="342"/>
    </location>
</feature>
<sequence length="355" mass="41445">MLVYAINLLLIVTWPFVLYKRSGYVKEKVYCCIVAVQLMIISAFRSLSVGQDLPGYNEWFNRIRSTPIQQMYQLKYVSGYEGMETGWNWLNKFLSIVYPNFRIVIIFTSFVFVGGMCWFILKYSKIKWLSFYLFITLGYYTQSFSALRQYLAIVILLYGFKYVERRKLVKFIVVVCIASFIHKSALVFLPVYWLPKIKAKGLYWPVIGFCSVVLLMYAPNILRFVIERTKYRGYLKYLGQGSGDGMLVMFLGFVFLILVYIRKYRRSDGNADLYLSLFMIAVLLNIASLSLGLIGRIMLYFHISLIILLPNLLATVKNRQSRYMGLLAVCSLTFIYYFIFLLKADMQGVVPYVFM</sequence>
<protein>
    <submittedName>
        <fullName evidence="2">EpsG family protein</fullName>
    </submittedName>
</protein>
<dbReference type="AlphaFoldDB" id="A0A7X2TDC7"/>
<feature type="transmembrane region" description="Helical" evidence="1">
    <location>
        <begin position="242"/>
        <end position="261"/>
    </location>
</feature>
<organism evidence="2 3">
    <name type="scientific">Clostridium porci</name>
    <dbReference type="NCBI Taxonomy" id="2605778"/>
    <lineage>
        <taxon>Bacteria</taxon>
        <taxon>Bacillati</taxon>
        <taxon>Bacillota</taxon>
        <taxon>Clostridia</taxon>
        <taxon>Eubacteriales</taxon>
        <taxon>Clostridiaceae</taxon>
        <taxon>Clostridium</taxon>
    </lineage>
</organism>
<keyword evidence="3" id="KW-1185">Reference proteome</keyword>
<feature type="transmembrane region" description="Helical" evidence="1">
    <location>
        <begin position="101"/>
        <end position="121"/>
    </location>
</feature>
<keyword evidence="1" id="KW-1133">Transmembrane helix</keyword>
<proteinExistence type="predicted"/>
<feature type="transmembrane region" description="Helical" evidence="1">
    <location>
        <begin position="133"/>
        <end position="159"/>
    </location>
</feature>
<dbReference type="EMBL" id="VUMD01000007">
    <property type="protein sequence ID" value="MSS36806.1"/>
    <property type="molecule type" value="Genomic_DNA"/>
</dbReference>
<feature type="transmembrane region" description="Helical" evidence="1">
    <location>
        <begin position="273"/>
        <end position="291"/>
    </location>
</feature>
<evidence type="ECO:0000313" key="2">
    <source>
        <dbReference type="EMBL" id="MSS36806.1"/>
    </source>
</evidence>
<keyword evidence="1" id="KW-0812">Transmembrane</keyword>
<gene>
    <name evidence="2" type="ORF">FYJ39_09530</name>
</gene>
<accession>A0A7X2TDC7</accession>
<reference evidence="2 3" key="1">
    <citation type="submission" date="2019-08" db="EMBL/GenBank/DDBJ databases">
        <title>In-depth cultivation of the pig gut microbiome towards novel bacterial diversity and tailored functional studies.</title>
        <authorList>
            <person name="Wylensek D."/>
            <person name="Hitch T.C.A."/>
            <person name="Clavel T."/>
        </authorList>
    </citation>
    <scope>NUCLEOTIDE SEQUENCE [LARGE SCALE GENOMIC DNA]</scope>
    <source>
        <strain evidence="2 3">WCA-389-WT-23D1</strain>
    </source>
</reference>
<comment type="caution">
    <text evidence="2">The sequence shown here is derived from an EMBL/GenBank/DDBJ whole genome shotgun (WGS) entry which is preliminary data.</text>
</comment>
<evidence type="ECO:0000256" key="1">
    <source>
        <dbReference type="SAM" id="Phobius"/>
    </source>
</evidence>
<dbReference type="Pfam" id="PF14897">
    <property type="entry name" value="EpsG"/>
    <property type="match status" value="1"/>
</dbReference>
<feature type="transmembrane region" description="Helical" evidence="1">
    <location>
        <begin position="201"/>
        <end position="222"/>
    </location>
</feature>
<evidence type="ECO:0000313" key="3">
    <source>
        <dbReference type="Proteomes" id="UP000429958"/>
    </source>
</evidence>
<keyword evidence="1" id="KW-0472">Membrane</keyword>
<name>A0A7X2TDC7_9CLOT</name>
<feature type="transmembrane region" description="Helical" evidence="1">
    <location>
        <begin position="297"/>
        <end position="316"/>
    </location>
</feature>
<feature type="transmembrane region" description="Helical" evidence="1">
    <location>
        <begin position="171"/>
        <end position="194"/>
    </location>
</feature>
<dbReference type="RefSeq" id="WP_154472246.1">
    <property type="nucleotide sequence ID" value="NZ_VUMD01000007.1"/>
</dbReference>